<dbReference type="Gene3D" id="2.40.50.140">
    <property type="entry name" value="Nucleic acid-binding proteins"/>
    <property type="match status" value="1"/>
</dbReference>
<gene>
    <name evidence="3" type="ORF">FHS16_002301</name>
</gene>
<evidence type="ECO:0000259" key="2">
    <source>
        <dbReference type="Pfam" id="PF25842"/>
    </source>
</evidence>
<dbReference type="Pfam" id="PF25842">
    <property type="entry name" value="NfeD_TM"/>
    <property type="match status" value="1"/>
</dbReference>
<evidence type="ECO:0000313" key="3">
    <source>
        <dbReference type="EMBL" id="MBB3152255.1"/>
    </source>
</evidence>
<keyword evidence="1" id="KW-0812">Transmembrane</keyword>
<keyword evidence="4" id="KW-1185">Reference proteome</keyword>
<feature type="transmembrane region" description="Helical" evidence="1">
    <location>
        <begin position="47"/>
        <end position="64"/>
    </location>
</feature>
<feature type="transmembrane region" description="Helical" evidence="1">
    <location>
        <begin position="71"/>
        <end position="95"/>
    </location>
</feature>
<proteinExistence type="predicted"/>
<keyword evidence="1" id="KW-0472">Membrane</keyword>
<dbReference type="GO" id="GO:0008233">
    <property type="term" value="F:peptidase activity"/>
    <property type="evidence" value="ECO:0007669"/>
    <property type="project" value="UniProtKB-KW"/>
</dbReference>
<keyword evidence="1" id="KW-1133">Transmembrane helix</keyword>
<protein>
    <submittedName>
        <fullName evidence="3">Membrane-bound ClpP family serine protease</fullName>
    </submittedName>
</protein>
<keyword evidence="3" id="KW-0645">Protease</keyword>
<dbReference type="EMBL" id="JACHXW010000005">
    <property type="protein sequence ID" value="MBB3152255.1"/>
    <property type="molecule type" value="Genomic_DNA"/>
</dbReference>
<dbReference type="Proteomes" id="UP000518605">
    <property type="component" value="Unassembled WGS sequence"/>
</dbReference>
<dbReference type="RefSeq" id="WP_183561972.1">
    <property type="nucleotide sequence ID" value="NZ_CBCSLB010000003.1"/>
</dbReference>
<accession>A0A7W5C6W3</accession>
<reference evidence="3 4" key="1">
    <citation type="submission" date="2020-08" db="EMBL/GenBank/DDBJ databases">
        <title>Genomic Encyclopedia of Type Strains, Phase III (KMG-III): the genomes of soil and plant-associated and newly described type strains.</title>
        <authorList>
            <person name="Whitman W."/>
        </authorList>
    </citation>
    <scope>NUCLEOTIDE SEQUENCE [LARGE SCALE GENOMIC DNA]</scope>
    <source>
        <strain evidence="3 4">CECT 8234</strain>
    </source>
</reference>
<dbReference type="GO" id="GO:0006508">
    <property type="term" value="P:proteolysis"/>
    <property type="evidence" value="ECO:0007669"/>
    <property type="project" value="UniProtKB-KW"/>
</dbReference>
<evidence type="ECO:0000256" key="1">
    <source>
        <dbReference type="SAM" id="Phobius"/>
    </source>
</evidence>
<evidence type="ECO:0000313" key="4">
    <source>
        <dbReference type="Proteomes" id="UP000518605"/>
    </source>
</evidence>
<name>A0A7W5C6W3_9BACL</name>
<sequence>METLFLSCLVGGILYALVSVVFGDWLGQAFDGALDFLSLDGHSWLSPTALVGSITVFGGAGLMLQRYTGFGSAAIVTVAILTAIIVGMGMFFLYIKPMEQSENSIAFSRDGMSGMLGEVLVPIPANGYGEVLVKVGAGFTNQTAASFDGVEIPGGSRIVVVEVKDSTLFVSEIHLPSFKS</sequence>
<dbReference type="AlphaFoldDB" id="A0A7W5C6W3"/>
<feature type="domain" description="Membrane protein NfeD2 N-terminal transmembrane" evidence="2">
    <location>
        <begin position="1"/>
        <end position="103"/>
    </location>
</feature>
<dbReference type="InterPro" id="IPR058653">
    <property type="entry name" value="NfeD2_TM"/>
</dbReference>
<comment type="caution">
    <text evidence="3">The sequence shown here is derived from an EMBL/GenBank/DDBJ whole genome shotgun (WGS) entry which is preliminary data.</text>
</comment>
<dbReference type="InterPro" id="IPR012340">
    <property type="entry name" value="NA-bd_OB-fold"/>
</dbReference>
<keyword evidence="3" id="KW-0378">Hydrolase</keyword>
<organism evidence="3 4">
    <name type="scientific">Paenibacillus endophyticus</name>
    <dbReference type="NCBI Taxonomy" id="1294268"/>
    <lineage>
        <taxon>Bacteria</taxon>
        <taxon>Bacillati</taxon>
        <taxon>Bacillota</taxon>
        <taxon>Bacilli</taxon>
        <taxon>Bacillales</taxon>
        <taxon>Paenibacillaceae</taxon>
        <taxon>Paenibacillus</taxon>
    </lineage>
</organism>